<evidence type="ECO:0000256" key="9">
    <source>
        <dbReference type="PIRSR" id="PIRSR018077-1"/>
    </source>
</evidence>
<dbReference type="GO" id="GO:0019941">
    <property type="term" value="P:modification-dependent protein catabolic process"/>
    <property type="evidence" value="ECO:0007669"/>
    <property type="project" value="UniProtKB-UniRule"/>
</dbReference>
<keyword evidence="5 7" id="KW-0067">ATP-binding</keyword>
<dbReference type="PANTHER" id="PTHR42307">
    <property type="entry name" value="PUP DEAMIDASE/DEPUPYLASE"/>
    <property type="match status" value="1"/>
</dbReference>
<feature type="active site" description="Proton acceptor" evidence="7 9">
    <location>
        <position position="57"/>
    </location>
</feature>
<dbReference type="EC" id="6.3.1.19" evidence="7 8"/>
<evidence type="ECO:0000256" key="7">
    <source>
        <dbReference type="HAMAP-Rule" id="MF_02111"/>
    </source>
</evidence>
<accession>A0A919KWK8</accession>
<comment type="pathway">
    <text evidence="7">Protein degradation; proteasomal Pup-dependent pathway.</text>
</comment>
<feature type="binding site" evidence="7">
    <location>
        <position position="53"/>
    </location>
    <ligand>
        <name>ATP</name>
        <dbReference type="ChEBI" id="CHEBI:30616"/>
    </ligand>
</feature>
<feature type="binding site" evidence="7">
    <location>
        <position position="66"/>
    </location>
    <ligand>
        <name>ATP</name>
        <dbReference type="ChEBI" id="CHEBI:30616"/>
    </ligand>
</feature>
<dbReference type="PANTHER" id="PTHR42307:SF3">
    <property type="entry name" value="PUP--PROTEIN LIGASE"/>
    <property type="match status" value="1"/>
</dbReference>
<dbReference type="InterPro" id="IPR004347">
    <property type="entry name" value="Pup_ligase/deamidase"/>
</dbReference>
<comment type="miscellaneous">
    <text evidence="7">The reaction mechanism probably proceeds via the activation of Pup by phosphorylation of its C-terminal glutamate, which is then subject to nucleophilic attack by the substrate lysine, resulting in an isopeptide bond and the release of phosphate as a good leaving group.</text>
</comment>
<dbReference type="InterPro" id="IPR022279">
    <property type="entry name" value="Pup_ligase"/>
</dbReference>
<dbReference type="Pfam" id="PF03136">
    <property type="entry name" value="Pup_ligase"/>
    <property type="match status" value="1"/>
</dbReference>
<dbReference type="PIRSF" id="PIRSF018077">
    <property type="entry name" value="UCP018077"/>
    <property type="match status" value="1"/>
</dbReference>
<gene>
    <name evidence="7 10" type="primary">pafA</name>
    <name evidence="10" type="ORF">GCM10018781_41590</name>
</gene>
<evidence type="ECO:0000313" key="11">
    <source>
        <dbReference type="Proteomes" id="UP000617734"/>
    </source>
</evidence>
<feature type="binding site" evidence="7">
    <location>
        <position position="420"/>
    </location>
    <ligand>
        <name>ATP</name>
        <dbReference type="ChEBI" id="CHEBI:30616"/>
    </ligand>
</feature>
<dbReference type="GO" id="GO:0005524">
    <property type="term" value="F:ATP binding"/>
    <property type="evidence" value="ECO:0007669"/>
    <property type="project" value="UniProtKB-UniRule"/>
</dbReference>
<reference evidence="10" key="1">
    <citation type="journal article" date="2014" name="Int. J. Syst. Evol. Microbiol.">
        <title>Complete genome sequence of Corynebacterium casei LMG S-19264T (=DSM 44701T), isolated from a smear-ripened cheese.</title>
        <authorList>
            <consortium name="US DOE Joint Genome Institute (JGI-PGF)"/>
            <person name="Walter F."/>
            <person name="Albersmeier A."/>
            <person name="Kalinowski J."/>
            <person name="Ruckert C."/>
        </authorList>
    </citation>
    <scope>NUCLEOTIDE SEQUENCE</scope>
    <source>
        <strain evidence="10">JCM 4646</strain>
    </source>
</reference>
<evidence type="ECO:0000256" key="3">
    <source>
        <dbReference type="ARBA" id="ARBA00022741"/>
    </source>
</evidence>
<dbReference type="AlphaFoldDB" id="A0A919KWK8"/>
<dbReference type="NCBIfam" id="TIGR03686">
    <property type="entry name" value="pupylate_PafA"/>
    <property type="match status" value="1"/>
</dbReference>
<protein>
    <recommendedName>
        <fullName evidence="7 8">Pup--protein ligase</fullName>
        <ecNumber evidence="7 8">6.3.1.19</ecNumber>
    </recommendedName>
    <alternativeName>
        <fullName evidence="7">Proteasome accessory factor A</fullName>
    </alternativeName>
    <alternativeName>
        <fullName evidence="7">Pup-conjugating enzyme</fullName>
    </alternativeName>
</protein>
<comment type="catalytic activity">
    <reaction evidence="7">
        <text>ATP + [prokaryotic ubiquitin-like protein]-L-glutamate + [protein]-L-lysine = ADP + phosphate + N(6)-([prokaryotic ubiquitin-like protein]-gamma-L-glutamyl)-[protein]-L-lysine.</text>
        <dbReference type="EC" id="6.3.1.19"/>
    </reaction>
</comment>
<dbReference type="Proteomes" id="UP000617734">
    <property type="component" value="Unassembled WGS sequence"/>
</dbReference>
<evidence type="ECO:0000256" key="1">
    <source>
        <dbReference type="ARBA" id="ARBA00022598"/>
    </source>
</evidence>
<evidence type="ECO:0000256" key="4">
    <source>
        <dbReference type="ARBA" id="ARBA00022786"/>
    </source>
</evidence>
<organism evidence="10 11">
    <name type="scientific">Kitasatospora indigofera</name>
    <dbReference type="NCBI Taxonomy" id="67307"/>
    <lineage>
        <taxon>Bacteria</taxon>
        <taxon>Bacillati</taxon>
        <taxon>Actinomycetota</taxon>
        <taxon>Actinomycetes</taxon>
        <taxon>Kitasatosporales</taxon>
        <taxon>Streptomycetaceae</taxon>
        <taxon>Kitasatospora</taxon>
    </lineage>
</organism>
<dbReference type="GO" id="GO:0000287">
    <property type="term" value="F:magnesium ion binding"/>
    <property type="evidence" value="ECO:0007669"/>
    <property type="project" value="UniProtKB-UniRule"/>
</dbReference>
<keyword evidence="11" id="KW-1185">Reference proteome</keyword>
<dbReference type="HAMAP" id="MF_02111">
    <property type="entry name" value="Pup_ligase"/>
    <property type="match status" value="1"/>
</dbReference>
<keyword evidence="6 7" id="KW-0460">Magnesium</keyword>
<dbReference type="GO" id="GO:0019787">
    <property type="term" value="F:ubiquitin-like protein transferase activity"/>
    <property type="evidence" value="ECO:0007669"/>
    <property type="project" value="UniProtKB-UniRule"/>
</dbReference>
<name>A0A919KWK8_9ACTN</name>
<dbReference type="EMBL" id="BNBO01000023">
    <property type="protein sequence ID" value="GHH74606.1"/>
    <property type="molecule type" value="Genomic_DNA"/>
</dbReference>
<dbReference type="GO" id="GO:0070490">
    <property type="term" value="P:protein pupylation"/>
    <property type="evidence" value="ECO:0007669"/>
    <property type="project" value="UniProtKB-UniRule"/>
</dbReference>
<reference evidence="10" key="2">
    <citation type="submission" date="2020-09" db="EMBL/GenBank/DDBJ databases">
        <authorList>
            <person name="Sun Q."/>
            <person name="Ohkuma M."/>
        </authorList>
    </citation>
    <scope>NUCLEOTIDE SEQUENCE</scope>
    <source>
        <strain evidence="10">JCM 4646</strain>
    </source>
</reference>
<proteinExistence type="inferred from homology"/>
<evidence type="ECO:0000256" key="2">
    <source>
        <dbReference type="ARBA" id="ARBA00022723"/>
    </source>
</evidence>
<feature type="binding site" evidence="7">
    <location>
        <position position="55"/>
    </location>
    <ligand>
        <name>Mg(2+)</name>
        <dbReference type="ChEBI" id="CHEBI:18420"/>
    </ligand>
</feature>
<dbReference type="GO" id="GO:0010498">
    <property type="term" value="P:proteasomal protein catabolic process"/>
    <property type="evidence" value="ECO:0007669"/>
    <property type="project" value="UniProtKB-UniRule"/>
</dbReference>
<keyword evidence="1 7" id="KW-0436">Ligase</keyword>
<comment type="similarity">
    <text evidence="7">Belongs to the Pup ligase/Pup deamidase family. Pup-conjugating enzyme subfamily.</text>
</comment>
<comment type="pathway">
    <text evidence="7">Protein modification; protein pupylation.</text>
</comment>
<evidence type="ECO:0000256" key="8">
    <source>
        <dbReference type="NCBIfam" id="TIGR03686"/>
    </source>
</evidence>
<evidence type="ECO:0000256" key="5">
    <source>
        <dbReference type="ARBA" id="ARBA00022840"/>
    </source>
</evidence>
<dbReference type="GO" id="GO:0016879">
    <property type="term" value="F:ligase activity, forming carbon-nitrogen bonds"/>
    <property type="evidence" value="ECO:0007669"/>
    <property type="project" value="UniProtKB-UniRule"/>
</dbReference>
<keyword evidence="3 7" id="KW-0547">Nucleotide-binding</keyword>
<evidence type="ECO:0000256" key="6">
    <source>
        <dbReference type="ARBA" id="ARBA00022842"/>
    </source>
</evidence>
<feature type="binding site" evidence="7">
    <location>
        <position position="9"/>
    </location>
    <ligand>
        <name>Mg(2+)</name>
        <dbReference type="ChEBI" id="CHEBI:18420"/>
    </ligand>
</feature>
<evidence type="ECO:0000313" key="10">
    <source>
        <dbReference type="EMBL" id="GHH74606.1"/>
    </source>
</evidence>
<dbReference type="RefSeq" id="WP_190212387.1">
    <property type="nucleotide sequence ID" value="NZ_BNBO01000023.1"/>
</dbReference>
<sequence length="453" mass="51877">MDRRIFGLENEYGVTCTFRGQRRLSPDEVARYLFRRVVSWGRSSNVFLRNGARLYLDVGSHPEYATPECDEVTELVTHDKAGERILEGLLVDAERRLHEEGIAGDVYLFKNNTDSAGNSYGCHENYLVARHGEFSRLADVLIPFLVTRQLICGAGKVLQTPRGAVYCVSQRAEHIWEGVSSATTRSRPIINTRDEPHADAERYRRLHVIVGDSNMSETTTLLKVGATDLVLRLIEAGVVMRDLTLENPIRAIREVSHDLTGTHQVRLANGREASALDIQEEYYSKALEFADRKGINTGTIARVLELWGRTLEAVRTEDLAKVGNEIDWIMKYRLIERYREKHQMSMSNPRVAQIDLAYHDIHRRRGLFYLLQAKGQAERVTTDLKTFEAKSVPPQTTRARLRGDFIRRAQEQRRDFTVDWVHLKLNDQAQRTVLCKDPFRSVDERVEKLIAGM</sequence>
<comment type="caution">
    <text evidence="10">The sequence shown here is derived from an EMBL/GenBank/DDBJ whole genome shotgun (WGS) entry which is preliminary data.</text>
</comment>
<dbReference type="GeneID" id="95354558"/>
<keyword evidence="2 7" id="KW-0479">Metal-binding</keyword>
<comment type="function">
    <text evidence="7">Catalyzes the covalent attachment of the prokaryotic ubiquitin-like protein modifier Pup to the proteasomal substrate proteins, thereby targeting them for proteasomal degradation. This tagging system is termed pupylation. The ligation reaction involves the side-chain carboxylate of the C-terminal glutamate of Pup and the side-chain amino group of a substrate lysine.</text>
</comment>
<feature type="binding site" evidence="7">
    <location>
        <position position="63"/>
    </location>
    <ligand>
        <name>Mg(2+)</name>
        <dbReference type="ChEBI" id="CHEBI:18420"/>
    </ligand>
</feature>
<keyword evidence="4 7" id="KW-0833">Ubl conjugation pathway</keyword>